<dbReference type="Pfam" id="PF10094">
    <property type="entry name" value="DUF2332"/>
    <property type="match status" value="1"/>
</dbReference>
<dbReference type="RefSeq" id="WP_336917055.1">
    <property type="nucleotide sequence ID" value="NZ_JBANRN010000001.1"/>
</dbReference>
<evidence type="ECO:0000313" key="2">
    <source>
        <dbReference type="Proteomes" id="UP001595378"/>
    </source>
</evidence>
<evidence type="ECO:0000313" key="1">
    <source>
        <dbReference type="EMBL" id="MFC3099702.1"/>
    </source>
</evidence>
<keyword evidence="2" id="KW-1185">Reference proteome</keyword>
<protein>
    <submittedName>
        <fullName evidence="1">DUF2332 domain-containing protein</fullName>
    </submittedName>
</protein>
<organism evidence="1 2">
    <name type="scientific">Alteraurantiacibacter lauratis</name>
    <dbReference type="NCBI Taxonomy" id="2054627"/>
    <lineage>
        <taxon>Bacteria</taxon>
        <taxon>Pseudomonadati</taxon>
        <taxon>Pseudomonadota</taxon>
        <taxon>Alphaproteobacteria</taxon>
        <taxon>Sphingomonadales</taxon>
        <taxon>Erythrobacteraceae</taxon>
        <taxon>Alteraurantiacibacter</taxon>
    </lineage>
</organism>
<dbReference type="PIRSF" id="PIRSF012608">
    <property type="entry name" value="UCP012608"/>
    <property type="match status" value="1"/>
</dbReference>
<name>A0ABV7ED54_9SPHN</name>
<comment type="caution">
    <text evidence="1">The sequence shown here is derived from an EMBL/GenBank/DDBJ whole genome shotgun (WGS) entry which is preliminary data.</text>
</comment>
<accession>A0ABV7ED54</accession>
<dbReference type="InterPro" id="IPR011200">
    <property type="entry name" value="UCP012608"/>
</dbReference>
<dbReference type="Proteomes" id="UP001595378">
    <property type="component" value="Unassembled WGS sequence"/>
</dbReference>
<reference evidence="2" key="1">
    <citation type="journal article" date="2019" name="Int. J. Syst. Evol. Microbiol.">
        <title>The Global Catalogue of Microorganisms (GCM) 10K type strain sequencing project: providing services to taxonomists for standard genome sequencing and annotation.</title>
        <authorList>
            <consortium name="The Broad Institute Genomics Platform"/>
            <consortium name="The Broad Institute Genome Sequencing Center for Infectious Disease"/>
            <person name="Wu L."/>
            <person name="Ma J."/>
        </authorList>
    </citation>
    <scope>NUCLEOTIDE SEQUENCE [LARGE SCALE GENOMIC DNA]</scope>
    <source>
        <strain evidence="2">KCTC 52606</strain>
    </source>
</reference>
<gene>
    <name evidence="1" type="ORF">ACFODK_02210</name>
</gene>
<proteinExistence type="predicted"/>
<dbReference type="EMBL" id="JBHRSU010000001">
    <property type="protein sequence ID" value="MFC3099702.1"/>
    <property type="molecule type" value="Genomic_DNA"/>
</dbReference>
<sequence length="366" mass="40196">MSSLAAPFADHVAKPGRAEQQLLVEAEKARSFGKLMVASVFESVARVLPDTPVMRDQMDQWPDDMAGAGVIFRLNAGLHALARSGRDPALQRIYGAAAKGDMPAPHVIDLALRDALNHRAQDLLEWMARPTQTNEVARVAGLAGVLMELNARLALPVELLELGASAGLNLNLPHYRCHIGAARCGPDGSPVQIAPRWIGRAVPQVPFAIARSIGVDPNPLDIGNAQDCERLHAYIWPGERERSARLAAALELARRLPPRVDRGTASEWLPRQLARVQPPQTRRVVFHSMVVQYMSAQERQKVDAALCDAGQRATPDQPLVRVGLEWTADRSQVELHVTQWSGGDPEDRVVARCHPYGEWFDWVGLV</sequence>